<comment type="caution">
    <text evidence="1">The sequence shown here is derived from an EMBL/GenBank/DDBJ whole genome shotgun (WGS) entry which is preliminary data.</text>
</comment>
<protein>
    <submittedName>
        <fullName evidence="1">Gamma-glutamyltranspeptidase 1</fullName>
    </submittedName>
</protein>
<reference evidence="1 2" key="1">
    <citation type="journal article" date="2021" name="Elife">
        <title>Chloroplast acquisition without the gene transfer in kleptoplastic sea slugs, Plakobranchus ocellatus.</title>
        <authorList>
            <person name="Maeda T."/>
            <person name="Takahashi S."/>
            <person name="Yoshida T."/>
            <person name="Shimamura S."/>
            <person name="Takaki Y."/>
            <person name="Nagai Y."/>
            <person name="Toyoda A."/>
            <person name="Suzuki Y."/>
            <person name="Arimoto A."/>
            <person name="Ishii H."/>
            <person name="Satoh N."/>
            <person name="Nishiyama T."/>
            <person name="Hasebe M."/>
            <person name="Maruyama T."/>
            <person name="Minagawa J."/>
            <person name="Obokata J."/>
            <person name="Shigenobu S."/>
        </authorList>
    </citation>
    <scope>NUCLEOTIDE SEQUENCE [LARGE SCALE GENOMIC DNA]</scope>
</reference>
<dbReference type="InterPro" id="IPR043138">
    <property type="entry name" value="GGT_lsub"/>
</dbReference>
<dbReference type="InterPro" id="IPR029055">
    <property type="entry name" value="Ntn_hydrolases_N"/>
</dbReference>
<dbReference type="GO" id="GO:0006751">
    <property type="term" value="P:glutathione catabolic process"/>
    <property type="evidence" value="ECO:0007669"/>
    <property type="project" value="InterPro"/>
</dbReference>
<dbReference type="SUPFAM" id="SSF56235">
    <property type="entry name" value="N-terminal nucleophile aminohydrolases (Ntn hydrolases)"/>
    <property type="match status" value="1"/>
</dbReference>
<dbReference type="EMBL" id="BLXT01007118">
    <property type="protein sequence ID" value="GFO36688.1"/>
    <property type="molecule type" value="Genomic_DNA"/>
</dbReference>
<dbReference type="PRINTS" id="PR01210">
    <property type="entry name" value="GGTRANSPTASE"/>
</dbReference>
<gene>
    <name evidence="1" type="ORF">PoB_006319300</name>
</gene>
<dbReference type="InterPro" id="IPR043137">
    <property type="entry name" value="GGT_ssub_C"/>
</dbReference>
<dbReference type="Pfam" id="PF01019">
    <property type="entry name" value="G_glu_transpept"/>
    <property type="match status" value="1"/>
</dbReference>
<dbReference type="FunFam" id="1.10.246.130:FF:000002">
    <property type="entry name" value="glutathione hydrolase 1 proenzyme"/>
    <property type="match status" value="1"/>
</dbReference>
<dbReference type="GO" id="GO:0036374">
    <property type="term" value="F:glutathione hydrolase activity"/>
    <property type="evidence" value="ECO:0007669"/>
    <property type="project" value="InterPro"/>
</dbReference>
<sequence>MFAGIIDKSRNGGMASGVPGEVMGLWKIHSQLGKLPWPYFDENGNVKPVGSLIQLPELTKTLQAIADNPNCFYDGCLSKDTVADLTEEGGIITVEDLKNYQVKWTSPTMLALPGGYKLYSMPAPGSGPVLSYILSILAGYNMQPSDVATKEREIITYHRIIEAFKFAFAKRTEMGDEFFVDISQMVINMTSMEYGEMMRGLIDDSKTQPTSYYNAVTDNAGNSHLSVIDGQGSVVSITSAINTYFGSKVSELALCSTT</sequence>
<keyword evidence="2" id="KW-1185">Reference proteome</keyword>
<dbReference type="InterPro" id="IPR000101">
    <property type="entry name" value="GGT_peptidase"/>
</dbReference>
<dbReference type="Gene3D" id="1.10.246.130">
    <property type="match status" value="1"/>
</dbReference>
<accession>A0AAV4CXR9</accession>
<dbReference type="PANTHER" id="PTHR11686:SF9">
    <property type="entry name" value="RE13973P"/>
    <property type="match status" value="1"/>
</dbReference>
<proteinExistence type="predicted"/>
<evidence type="ECO:0000313" key="1">
    <source>
        <dbReference type="EMBL" id="GFO36688.1"/>
    </source>
</evidence>
<dbReference type="AlphaFoldDB" id="A0AAV4CXR9"/>
<organism evidence="1 2">
    <name type="scientific">Plakobranchus ocellatus</name>
    <dbReference type="NCBI Taxonomy" id="259542"/>
    <lineage>
        <taxon>Eukaryota</taxon>
        <taxon>Metazoa</taxon>
        <taxon>Spiralia</taxon>
        <taxon>Lophotrochozoa</taxon>
        <taxon>Mollusca</taxon>
        <taxon>Gastropoda</taxon>
        <taxon>Heterobranchia</taxon>
        <taxon>Euthyneura</taxon>
        <taxon>Panpulmonata</taxon>
        <taxon>Sacoglossa</taxon>
        <taxon>Placobranchoidea</taxon>
        <taxon>Plakobranchidae</taxon>
        <taxon>Plakobranchus</taxon>
    </lineage>
</organism>
<dbReference type="GO" id="GO:0005886">
    <property type="term" value="C:plasma membrane"/>
    <property type="evidence" value="ECO:0007669"/>
    <property type="project" value="TreeGrafter"/>
</dbReference>
<evidence type="ECO:0000313" key="2">
    <source>
        <dbReference type="Proteomes" id="UP000735302"/>
    </source>
</evidence>
<name>A0AAV4CXR9_9GAST</name>
<dbReference type="Proteomes" id="UP000735302">
    <property type="component" value="Unassembled WGS sequence"/>
</dbReference>
<dbReference type="PANTHER" id="PTHR11686">
    <property type="entry name" value="GAMMA GLUTAMYL TRANSPEPTIDASE"/>
    <property type="match status" value="1"/>
</dbReference>
<dbReference type="Gene3D" id="3.60.20.40">
    <property type="match status" value="1"/>
</dbReference>